<comment type="caution">
    <text evidence="3">The sequence shown here is derived from an EMBL/GenBank/DDBJ whole genome shotgun (WGS) entry which is preliminary data.</text>
</comment>
<dbReference type="InterPro" id="IPR004843">
    <property type="entry name" value="Calcineurin-like_PHP"/>
</dbReference>
<dbReference type="InterPro" id="IPR029052">
    <property type="entry name" value="Metallo-depent_PP-like"/>
</dbReference>
<evidence type="ECO:0000259" key="2">
    <source>
        <dbReference type="Pfam" id="PF00149"/>
    </source>
</evidence>
<name>A0A8H5G731_9AGAR</name>
<dbReference type="PANTHER" id="PTHR42850:SF4">
    <property type="entry name" value="ZINC-DEPENDENT ENDOPOLYPHOSPHATASE"/>
    <property type="match status" value="1"/>
</dbReference>
<keyword evidence="4" id="KW-1185">Reference proteome</keyword>
<dbReference type="Gene3D" id="3.60.21.10">
    <property type="match status" value="1"/>
</dbReference>
<feature type="domain" description="Calcineurin-like phosphoesterase" evidence="2">
    <location>
        <begin position="68"/>
        <end position="200"/>
    </location>
</feature>
<dbReference type="GO" id="GO:0005737">
    <property type="term" value="C:cytoplasm"/>
    <property type="evidence" value="ECO:0007669"/>
    <property type="project" value="TreeGrafter"/>
</dbReference>
<dbReference type="SUPFAM" id="SSF56300">
    <property type="entry name" value="Metallo-dependent phosphatases"/>
    <property type="match status" value="1"/>
</dbReference>
<dbReference type="OrthoDB" id="10267127at2759"/>
<reference evidence="3 4" key="1">
    <citation type="journal article" date="2020" name="ISME J.">
        <title>Uncovering the hidden diversity of litter-decomposition mechanisms in mushroom-forming fungi.</title>
        <authorList>
            <person name="Floudas D."/>
            <person name="Bentzer J."/>
            <person name="Ahren D."/>
            <person name="Johansson T."/>
            <person name="Persson P."/>
            <person name="Tunlid A."/>
        </authorList>
    </citation>
    <scope>NUCLEOTIDE SEQUENCE [LARGE SCALE GENOMIC DNA]</scope>
    <source>
        <strain evidence="3 4">CBS 146.42</strain>
    </source>
</reference>
<keyword evidence="1" id="KW-0732">Signal</keyword>
<evidence type="ECO:0000313" key="3">
    <source>
        <dbReference type="EMBL" id="KAF5359594.1"/>
    </source>
</evidence>
<evidence type="ECO:0000313" key="4">
    <source>
        <dbReference type="Proteomes" id="UP000559027"/>
    </source>
</evidence>
<dbReference type="InterPro" id="IPR050126">
    <property type="entry name" value="Ap4A_hydrolase"/>
</dbReference>
<accession>A0A8H5G731</accession>
<dbReference type="GO" id="GO:0000298">
    <property type="term" value="F:endopolyphosphatase activity"/>
    <property type="evidence" value="ECO:0007669"/>
    <property type="project" value="TreeGrafter"/>
</dbReference>
<dbReference type="AlphaFoldDB" id="A0A8H5G731"/>
<sequence length="481" mass="55308">MIQPRQFLVLLTLAVIAAFALGVDATLNKPAQTWRDKLSKPKHPDFKQYRPILSLSPDEFPTDDPERRVILIGDIHGMEKWFLRLLKKVAYDGQHDVLVHTGDILTRGRHKGSMRIVDFMTIHNVTGVRGNHDQKVIEWKGWLNWFNALPGASKWLAELESAWHVDHKKGHELKPWIISRRKASRGQDAYWWNHIPEDWVPFGDHYRVARDLKKDQYAYLLSLPLKLHIPSAHTFIVHAGLLPYDVRYDYDHKRQPLAHVPRLLSHNVSSTGTTETLRNLQELAILLRVPQNTEPWANLNLRSVLEDNSITKDSHEGTPWATYWNKQMDLCDGFHPRKAVIKVQDPNAISPLSDGPDKSLPCYPASVIHGHTASRGLDISRYSFGLDTGCVYGRNLTAMILGPNPLPRREEWEEIDYEAEDGDESFEDAWMDLDNDDYDDEYEVPDLIESMSVEYPRSRKRARTIKFGDHGQAKIVEVSCS</sequence>
<evidence type="ECO:0000256" key="1">
    <source>
        <dbReference type="SAM" id="SignalP"/>
    </source>
</evidence>
<protein>
    <recommendedName>
        <fullName evidence="2">Calcineurin-like phosphoesterase domain-containing protein</fullName>
    </recommendedName>
</protein>
<feature type="signal peptide" evidence="1">
    <location>
        <begin position="1"/>
        <end position="22"/>
    </location>
</feature>
<dbReference type="GO" id="GO:0006798">
    <property type="term" value="P:polyphosphate catabolic process"/>
    <property type="evidence" value="ECO:0007669"/>
    <property type="project" value="TreeGrafter"/>
</dbReference>
<proteinExistence type="predicted"/>
<dbReference type="EMBL" id="JAACJO010000004">
    <property type="protein sequence ID" value="KAF5359594.1"/>
    <property type="molecule type" value="Genomic_DNA"/>
</dbReference>
<organism evidence="3 4">
    <name type="scientific">Leucocoprinus leucothites</name>
    <dbReference type="NCBI Taxonomy" id="201217"/>
    <lineage>
        <taxon>Eukaryota</taxon>
        <taxon>Fungi</taxon>
        <taxon>Dikarya</taxon>
        <taxon>Basidiomycota</taxon>
        <taxon>Agaricomycotina</taxon>
        <taxon>Agaricomycetes</taxon>
        <taxon>Agaricomycetidae</taxon>
        <taxon>Agaricales</taxon>
        <taxon>Agaricineae</taxon>
        <taxon>Agaricaceae</taxon>
        <taxon>Leucocoprinus</taxon>
    </lineage>
</organism>
<dbReference type="GO" id="GO:0016791">
    <property type="term" value="F:phosphatase activity"/>
    <property type="evidence" value="ECO:0007669"/>
    <property type="project" value="TreeGrafter"/>
</dbReference>
<dbReference type="Pfam" id="PF00149">
    <property type="entry name" value="Metallophos"/>
    <property type="match status" value="1"/>
</dbReference>
<gene>
    <name evidence="3" type="ORF">D9756_003423</name>
</gene>
<dbReference type="PANTHER" id="PTHR42850">
    <property type="entry name" value="METALLOPHOSPHOESTERASE"/>
    <property type="match status" value="1"/>
</dbReference>
<feature type="chain" id="PRO_5034567449" description="Calcineurin-like phosphoesterase domain-containing protein" evidence="1">
    <location>
        <begin position="23"/>
        <end position="481"/>
    </location>
</feature>
<dbReference type="Proteomes" id="UP000559027">
    <property type="component" value="Unassembled WGS sequence"/>
</dbReference>